<feature type="non-terminal residue" evidence="2">
    <location>
        <position position="80"/>
    </location>
</feature>
<accession>A0A9P4HS69</accession>
<reference evidence="2" key="1">
    <citation type="journal article" date="2020" name="Stud. Mycol.">
        <title>101 Dothideomycetes genomes: a test case for predicting lifestyles and emergence of pathogens.</title>
        <authorList>
            <person name="Haridas S."/>
            <person name="Albert R."/>
            <person name="Binder M."/>
            <person name="Bloem J."/>
            <person name="Labutti K."/>
            <person name="Salamov A."/>
            <person name="Andreopoulos B."/>
            <person name="Baker S."/>
            <person name="Barry K."/>
            <person name="Bills G."/>
            <person name="Bluhm B."/>
            <person name="Cannon C."/>
            <person name="Castanera R."/>
            <person name="Culley D."/>
            <person name="Daum C."/>
            <person name="Ezra D."/>
            <person name="Gonzalez J."/>
            <person name="Henrissat B."/>
            <person name="Kuo A."/>
            <person name="Liang C."/>
            <person name="Lipzen A."/>
            <person name="Lutzoni F."/>
            <person name="Magnuson J."/>
            <person name="Mondo S."/>
            <person name="Nolan M."/>
            <person name="Ohm R."/>
            <person name="Pangilinan J."/>
            <person name="Park H.-J."/>
            <person name="Ramirez L."/>
            <person name="Alfaro M."/>
            <person name="Sun H."/>
            <person name="Tritt A."/>
            <person name="Yoshinaga Y."/>
            <person name="Zwiers L.-H."/>
            <person name="Turgeon B."/>
            <person name="Goodwin S."/>
            <person name="Spatafora J."/>
            <person name="Crous P."/>
            <person name="Grigoriev I."/>
        </authorList>
    </citation>
    <scope>NUCLEOTIDE SEQUENCE</scope>
    <source>
        <strain evidence="2">CBS 121410</strain>
    </source>
</reference>
<dbReference type="AlphaFoldDB" id="A0A9P4HS69"/>
<comment type="caution">
    <text evidence="2">The sequence shown here is derived from an EMBL/GenBank/DDBJ whole genome shotgun (WGS) entry which is preliminary data.</text>
</comment>
<proteinExistence type="predicted"/>
<evidence type="ECO:0000256" key="1">
    <source>
        <dbReference type="SAM" id="MobiDB-lite"/>
    </source>
</evidence>
<sequence>LADLPQVVPGGQKQKDLVDSSRLQKLEEETRRLREAIAEKEATTRRGQREWDRLERETENSFLRAELADEHLGSLNGEGE</sequence>
<dbReference type="Proteomes" id="UP000799776">
    <property type="component" value="Unassembled WGS sequence"/>
</dbReference>
<gene>
    <name evidence="2" type="ORF">K490DRAFT_13325</name>
</gene>
<dbReference type="EMBL" id="ML978728">
    <property type="protein sequence ID" value="KAF2085728.1"/>
    <property type="molecule type" value="Genomic_DNA"/>
</dbReference>
<name>A0A9P4HS69_9PEZI</name>
<feature type="non-terminal residue" evidence="2">
    <location>
        <position position="1"/>
    </location>
</feature>
<protein>
    <submittedName>
        <fullName evidence="2">Uncharacterized protein</fullName>
    </submittedName>
</protein>
<evidence type="ECO:0000313" key="2">
    <source>
        <dbReference type="EMBL" id="KAF2085728.1"/>
    </source>
</evidence>
<keyword evidence="3" id="KW-1185">Reference proteome</keyword>
<evidence type="ECO:0000313" key="3">
    <source>
        <dbReference type="Proteomes" id="UP000799776"/>
    </source>
</evidence>
<dbReference type="OrthoDB" id="5424692at2759"/>
<feature type="region of interest" description="Disordered" evidence="1">
    <location>
        <begin position="1"/>
        <end position="22"/>
    </location>
</feature>
<feature type="compositionally biased region" description="Basic and acidic residues" evidence="1">
    <location>
        <begin position="13"/>
        <end position="22"/>
    </location>
</feature>
<organism evidence="2 3">
    <name type="scientific">Saccharata proteae CBS 121410</name>
    <dbReference type="NCBI Taxonomy" id="1314787"/>
    <lineage>
        <taxon>Eukaryota</taxon>
        <taxon>Fungi</taxon>
        <taxon>Dikarya</taxon>
        <taxon>Ascomycota</taxon>
        <taxon>Pezizomycotina</taxon>
        <taxon>Dothideomycetes</taxon>
        <taxon>Dothideomycetes incertae sedis</taxon>
        <taxon>Botryosphaeriales</taxon>
        <taxon>Saccharataceae</taxon>
        <taxon>Saccharata</taxon>
    </lineage>
</organism>